<feature type="region of interest" description="Disordered" evidence="1">
    <location>
        <begin position="1"/>
        <end position="370"/>
    </location>
</feature>
<protein>
    <submittedName>
        <fullName evidence="2">Uncharacterized protein</fullName>
    </submittedName>
</protein>
<name>A0A177AKN0_9PEZI</name>
<sequence length="598" mass="64939">MPSTSISLSQTTMWKRMQQGKSAKHQNQPILPGSNGGALEGPQDSFLSPQDGNYGRGLPALPNESEQQPQARQGGKYRPASSLYSQHSPRYPAPATFQEQVSSYEEQIEISPPSSPDLPRSEMAPQSYNTHLSNVPAALSAHPVKSSIPVARREKRRNQAQATTAGLLARREEQAAAATAGLRKTSGTRWDDYPGGANEQGRPPSVQPGQFTPVVTNLEDSYNAAHSAPKAQTAFSDRVRKLKEGNKSGGSKPEWEGSSGRMAIVPAPEDNPSALPLQIPRKSSKRVPSNPSLGGSRVPSPSNETPVVSPTAHGGPQYFLNTTSEAPEPPPHYEPSSPLNSLPSQRVQARRPIAAPATPDKSTLPPSVSTIERNFHEALKDVSISNASGRPQEVSRFSVTTYAPSTTTSSPRPSTDSVPPLPEPYQYTSSVPAHSPILNRRRPVGAPSYTFDRTTGMLRHPPSGDPKFISMTHRASLSKALPKSPEEGQALDKVALLQAQLDDLARQRSNIDSSIRRMTELMPGEMTGLGRGMSSEARIAEMARREEEKRRVEVLRGDLAGIRREEHEVGLKLHRALKKADERAVYEPSGLWVRRVMG</sequence>
<organism evidence="2">
    <name type="scientific">Pseudogymnoascus destructans</name>
    <dbReference type="NCBI Taxonomy" id="655981"/>
    <lineage>
        <taxon>Eukaryota</taxon>
        <taxon>Fungi</taxon>
        <taxon>Dikarya</taxon>
        <taxon>Ascomycota</taxon>
        <taxon>Pezizomycotina</taxon>
        <taxon>Leotiomycetes</taxon>
        <taxon>Thelebolales</taxon>
        <taxon>Thelebolaceae</taxon>
        <taxon>Pseudogymnoascus</taxon>
    </lineage>
</organism>
<feature type="compositionally biased region" description="Polar residues" evidence="1">
    <location>
        <begin position="124"/>
        <end position="133"/>
    </location>
</feature>
<dbReference type="OrthoDB" id="4507572at2759"/>
<proteinExistence type="predicted"/>
<evidence type="ECO:0000256" key="1">
    <source>
        <dbReference type="SAM" id="MobiDB-lite"/>
    </source>
</evidence>
<feature type="region of interest" description="Disordered" evidence="1">
    <location>
        <begin position="402"/>
        <end position="424"/>
    </location>
</feature>
<evidence type="ECO:0000313" key="2">
    <source>
        <dbReference type="EMBL" id="OAF62639.1"/>
    </source>
</evidence>
<dbReference type="EMBL" id="KV441387">
    <property type="protein sequence ID" value="OAF62639.1"/>
    <property type="molecule type" value="Genomic_DNA"/>
</dbReference>
<dbReference type="PANTHER" id="PTHR42023">
    <property type="entry name" value="BHLH DOMAIN-CONTAINING PROTEIN"/>
    <property type="match status" value="1"/>
</dbReference>
<feature type="compositionally biased region" description="Polar residues" evidence="1">
    <location>
        <begin position="1"/>
        <end position="29"/>
    </location>
</feature>
<dbReference type="AlphaFoldDB" id="A0A177AKN0"/>
<dbReference type="RefSeq" id="XP_024327911.1">
    <property type="nucleotide sequence ID" value="XM_024464785.1"/>
</dbReference>
<dbReference type="GeneID" id="36284192"/>
<gene>
    <name evidence="2" type="ORF">VC83_01100</name>
</gene>
<feature type="compositionally biased region" description="Polar residues" evidence="1">
    <location>
        <begin position="360"/>
        <end position="370"/>
    </location>
</feature>
<feature type="compositionally biased region" description="Polar residues" evidence="1">
    <location>
        <begin position="286"/>
        <end position="308"/>
    </location>
</feature>
<dbReference type="Proteomes" id="UP000077154">
    <property type="component" value="Unassembled WGS sequence"/>
</dbReference>
<feature type="compositionally biased region" description="Polar residues" evidence="1">
    <location>
        <begin position="207"/>
        <end position="220"/>
    </location>
</feature>
<dbReference type="VEuPathDB" id="FungiDB:GMDG_00414"/>
<reference evidence="2" key="1">
    <citation type="submission" date="2016-03" db="EMBL/GenBank/DDBJ databases">
        <title>Updated assembly of Pseudogymnoascus destructans, the fungus causing white-nose syndrome of bats.</title>
        <authorList>
            <person name="Palmer J.M."/>
            <person name="Drees K.P."/>
            <person name="Foster J.T."/>
            <person name="Lindner D.L."/>
        </authorList>
    </citation>
    <scope>NUCLEOTIDE SEQUENCE [LARGE SCALE GENOMIC DNA]</scope>
    <source>
        <strain evidence="2">20631-21</strain>
    </source>
</reference>
<feature type="compositionally biased region" description="Low complexity" evidence="1">
    <location>
        <begin position="402"/>
        <end position="418"/>
    </location>
</feature>
<feature type="compositionally biased region" description="Basic and acidic residues" evidence="1">
    <location>
        <begin position="237"/>
        <end position="246"/>
    </location>
</feature>
<accession>A0A177AKN0</accession>
<dbReference type="PANTHER" id="PTHR42023:SF1">
    <property type="entry name" value="BHLH DOMAIN-CONTAINING PROTEIN"/>
    <property type="match status" value="1"/>
</dbReference>
<dbReference type="eggNOG" id="ENOG502SU6X">
    <property type="taxonomic scope" value="Eukaryota"/>
</dbReference>